<reference evidence="2" key="1">
    <citation type="journal article" date="2019" name="Int. J. Syst. Evol. Microbiol.">
        <title>The Global Catalogue of Microorganisms (GCM) 10K type strain sequencing project: providing services to taxonomists for standard genome sequencing and annotation.</title>
        <authorList>
            <consortium name="The Broad Institute Genomics Platform"/>
            <consortium name="The Broad Institute Genome Sequencing Center for Infectious Disease"/>
            <person name="Wu L."/>
            <person name="Ma J."/>
        </authorList>
    </citation>
    <scope>NUCLEOTIDE SEQUENCE [LARGE SCALE GENOMIC DNA]</scope>
    <source>
        <strain evidence="2">CGMCC 1.12471</strain>
    </source>
</reference>
<organism evidence="1 2">
    <name type="scientific">Amnibacterium endophyticum</name>
    <dbReference type="NCBI Taxonomy" id="2109337"/>
    <lineage>
        <taxon>Bacteria</taxon>
        <taxon>Bacillati</taxon>
        <taxon>Actinomycetota</taxon>
        <taxon>Actinomycetes</taxon>
        <taxon>Micrococcales</taxon>
        <taxon>Microbacteriaceae</taxon>
        <taxon>Amnibacterium</taxon>
    </lineage>
</organism>
<dbReference type="InterPro" id="IPR014729">
    <property type="entry name" value="Rossmann-like_a/b/a_fold"/>
</dbReference>
<gene>
    <name evidence="1" type="ORF">ACFSBI_04385</name>
</gene>
<dbReference type="Gene3D" id="3.40.50.620">
    <property type="entry name" value="HUPs"/>
    <property type="match status" value="1"/>
</dbReference>
<sequence length="487" mass="55701">MRQRLLFAEQLGPMFDDGDEPVLLVESVAAFRHRPTHRQKAHLYLSAMRHRARELGDRAELVRAPTFRSALEGRDLVVVDPPSFRARRLVRELGADVLPSRGFVTSEEDFAEWVRGRDDRTLVMDQFYRWVRQREGLLLTRAGKPLGGRWSYDADNRQAPPKKQATLGLPEPWWPEEDEIDDEVRADLDRWEADGVVSFIGDDGPRRFPATRREALAALRAFVRDRLPTFGPYEDATLDADWTMSHSLLSTSMNLGLLDPREVVGRVLDAHAAGEAPLNSVEGFVRQIVGWRDWMWHLYWHLGEGYPHRNALHARRRVPDSWWELDPDAIEANCLSSVVRGVRDHGWAHHIQRLMVLGNVALTRGYSPLETTEWFTGAFVDGTPWVMPTNVVGMSLHADGGIVATKPYASGGAYIDRMTDYCRGCRFDPKVRVGEDACPFTAGYWAFLAKHEERFRENPRMVQPLGGLRRLKDLDAVIEQERHRRSL</sequence>
<comment type="caution">
    <text evidence="1">The sequence shown here is derived from an EMBL/GenBank/DDBJ whole genome shotgun (WGS) entry which is preliminary data.</text>
</comment>
<dbReference type="SUPFAM" id="SSF48173">
    <property type="entry name" value="Cryptochrome/photolyase FAD-binding domain"/>
    <property type="match status" value="1"/>
</dbReference>
<dbReference type="Gene3D" id="1.25.40.80">
    <property type="match status" value="1"/>
</dbReference>
<dbReference type="PANTHER" id="PTHR38657:SF1">
    <property type="entry name" value="SLR1343 PROTEIN"/>
    <property type="match status" value="1"/>
</dbReference>
<accession>A0ABW4LEF1</accession>
<evidence type="ECO:0000313" key="2">
    <source>
        <dbReference type="Proteomes" id="UP001597347"/>
    </source>
</evidence>
<dbReference type="InterPro" id="IPR052551">
    <property type="entry name" value="UV-DNA_repair_photolyase"/>
</dbReference>
<dbReference type="InterPro" id="IPR036134">
    <property type="entry name" value="Crypto/Photolyase_FAD-like_sf"/>
</dbReference>
<dbReference type="Pfam" id="PF04244">
    <property type="entry name" value="DPRP"/>
    <property type="match status" value="1"/>
</dbReference>
<proteinExistence type="predicted"/>
<dbReference type="Gene3D" id="1.10.10.1710">
    <property type="entry name" value="Deoxyribodipyrimidine photolyase-related"/>
    <property type="match status" value="1"/>
</dbReference>
<evidence type="ECO:0000313" key="1">
    <source>
        <dbReference type="EMBL" id="MFD1720777.1"/>
    </source>
</evidence>
<dbReference type="Proteomes" id="UP001597347">
    <property type="component" value="Unassembled WGS sequence"/>
</dbReference>
<dbReference type="Gene3D" id="1.10.579.10">
    <property type="entry name" value="DNA Cyclobutane Dipyrimidine Photolyase, subunit A, domain 3"/>
    <property type="match status" value="1"/>
</dbReference>
<dbReference type="EMBL" id="JBHUEA010000004">
    <property type="protein sequence ID" value="MFD1720777.1"/>
    <property type="molecule type" value="Genomic_DNA"/>
</dbReference>
<dbReference type="InterPro" id="IPR007357">
    <property type="entry name" value="PhrB-like"/>
</dbReference>
<protein>
    <submittedName>
        <fullName evidence="1">Cryptochrome/photolyase family protein</fullName>
    </submittedName>
</protein>
<name>A0ABW4LEF1_9MICO</name>
<keyword evidence="2" id="KW-1185">Reference proteome</keyword>
<dbReference type="RefSeq" id="WP_377932414.1">
    <property type="nucleotide sequence ID" value="NZ_JBHUEA010000004.1"/>
</dbReference>
<dbReference type="PANTHER" id="PTHR38657">
    <property type="entry name" value="SLR1343 PROTEIN"/>
    <property type="match status" value="1"/>
</dbReference>